<dbReference type="AlphaFoldDB" id="A0A1H7X784"/>
<sequence length="125" mass="14872">MSIIRRNKKRNSANTLYDAYKAVEDLYDYKEGYKLSKGIFDISNEEDCKWLLEIILNEQSSLYCEFQYWHLKRVEGSTFMLYCTDEEGNVLTEINDISINFFFDDLFLLVKKNLLCLPIESKMYA</sequence>
<organism evidence="2 3">
    <name type="scientific">Chryseobacterium taichungense</name>
    <dbReference type="NCBI Taxonomy" id="295069"/>
    <lineage>
        <taxon>Bacteria</taxon>
        <taxon>Pseudomonadati</taxon>
        <taxon>Bacteroidota</taxon>
        <taxon>Flavobacteriia</taxon>
        <taxon>Flavobacteriales</taxon>
        <taxon>Weeksellaceae</taxon>
        <taxon>Chryseobacterium group</taxon>
        <taxon>Chryseobacterium</taxon>
    </lineage>
</organism>
<dbReference type="OrthoDB" id="1257926at2"/>
<name>A0A1H7X784_9FLAO</name>
<reference evidence="3" key="1">
    <citation type="submission" date="2016-10" db="EMBL/GenBank/DDBJ databases">
        <authorList>
            <person name="Varghese N."/>
            <person name="Submissions S."/>
        </authorList>
    </citation>
    <scope>NUCLEOTIDE SEQUENCE [LARGE SCALE GENOMIC DNA]</scope>
    <source>
        <strain evidence="3">DSM 17453</strain>
    </source>
</reference>
<gene>
    <name evidence="2" type="ORF">SAMN05421856_102223</name>
</gene>
<keyword evidence="3" id="KW-1185">Reference proteome</keyword>
<dbReference type="InterPro" id="IPR049241">
    <property type="entry name" value="DUF6876"/>
</dbReference>
<evidence type="ECO:0000259" key="1">
    <source>
        <dbReference type="Pfam" id="PF21781"/>
    </source>
</evidence>
<feature type="domain" description="DUF6876" evidence="1">
    <location>
        <begin position="18"/>
        <end position="120"/>
    </location>
</feature>
<dbReference type="RefSeq" id="WP_089998844.1">
    <property type="nucleotide sequence ID" value="NZ_FOBV01000002.1"/>
</dbReference>
<dbReference type="EMBL" id="FOBV01000002">
    <property type="protein sequence ID" value="SEM29057.1"/>
    <property type="molecule type" value="Genomic_DNA"/>
</dbReference>
<dbReference type="Proteomes" id="UP000199450">
    <property type="component" value="Unassembled WGS sequence"/>
</dbReference>
<dbReference type="Pfam" id="PF21781">
    <property type="entry name" value="DUF6876"/>
    <property type="match status" value="1"/>
</dbReference>
<evidence type="ECO:0000313" key="3">
    <source>
        <dbReference type="Proteomes" id="UP000199450"/>
    </source>
</evidence>
<protein>
    <recommendedName>
        <fullName evidence="1">DUF6876 domain-containing protein</fullName>
    </recommendedName>
</protein>
<proteinExistence type="predicted"/>
<accession>A0A1H7X784</accession>
<evidence type="ECO:0000313" key="2">
    <source>
        <dbReference type="EMBL" id="SEM29057.1"/>
    </source>
</evidence>